<name>A0A1M7E981_9BACL</name>
<dbReference type="EMBL" id="FRCF01000003">
    <property type="protein sequence ID" value="SHL88206.1"/>
    <property type="molecule type" value="Genomic_DNA"/>
</dbReference>
<gene>
    <name evidence="2" type="ORF">SAMN02745189_01142</name>
</gene>
<organism evidence="2 3">
    <name type="scientific">Lacicoccus alkaliphilus DSM 16010</name>
    <dbReference type="NCBI Taxonomy" id="1123231"/>
    <lineage>
        <taxon>Bacteria</taxon>
        <taxon>Bacillati</taxon>
        <taxon>Bacillota</taxon>
        <taxon>Bacilli</taxon>
        <taxon>Bacillales</taxon>
        <taxon>Salinicoccaceae</taxon>
        <taxon>Lacicoccus</taxon>
    </lineage>
</organism>
<keyword evidence="1" id="KW-0812">Transmembrane</keyword>
<feature type="transmembrane region" description="Helical" evidence="1">
    <location>
        <begin position="193"/>
        <end position="213"/>
    </location>
</feature>
<dbReference type="OrthoDB" id="2352496at2"/>
<dbReference type="Proteomes" id="UP000184206">
    <property type="component" value="Unassembled WGS sequence"/>
</dbReference>
<sequence>MSRLKYHAAFLHAFLVEMTFLLSFYLFLNIHNMAGDRNHVSFFLTVTVLQYLAAHLIARWLPVKYVYILVPATLTVTLLAGDYFLSALLISTLPVWRLEQLLYTLNDNLAPQSLVAGLIWLIIITLVSTPEVTSHFGAFNLIYIIALTGYFSGKILTLAMDSGYGGRLYIRLVSSFILMFIVLGVAMTQVYRLAVFTLSYAVIFLLNAMVFMLRPFFDFLESVELDYPEDIFQEDETQLNGHQSPEEVISETDRALGIPFGAIVLALVVIGVIFAIWSYFRQRDPAVREQVQDNRKHNTVDHTPVSVPIPKKAPACKARRLYFDFEKWAASKGHGRYADETIEQWFRRLSLHEHTSVSKLEHYQEMRYKDKKLTKDELENLKSYIKAFKNILNKKA</sequence>
<evidence type="ECO:0000313" key="2">
    <source>
        <dbReference type="EMBL" id="SHL88206.1"/>
    </source>
</evidence>
<feature type="transmembrane region" description="Helical" evidence="1">
    <location>
        <begin position="258"/>
        <end position="280"/>
    </location>
</feature>
<feature type="transmembrane region" description="Helical" evidence="1">
    <location>
        <begin position="40"/>
        <end position="58"/>
    </location>
</feature>
<proteinExistence type="predicted"/>
<keyword evidence="3" id="KW-1185">Reference proteome</keyword>
<evidence type="ECO:0000256" key="1">
    <source>
        <dbReference type="SAM" id="Phobius"/>
    </source>
</evidence>
<dbReference type="AlphaFoldDB" id="A0A1M7E981"/>
<protein>
    <recommendedName>
        <fullName evidence="4">DUF4129 domain-containing protein</fullName>
    </recommendedName>
</protein>
<accession>A0A1M7E981</accession>
<keyword evidence="1" id="KW-1133">Transmembrane helix</keyword>
<keyword evidence="1" id="KW-0472">Membrane</keyword>
<dbReference type="STRING" id="1123231.SAMN02745189_01142"/>
<feature type="transmembrane region" description="Helical" evidence="1">
    <location>
        <begin position="65"/>
        <end position="90"/>
    </location>
</feature>
<feature type="transmembrane region" description="Helical" evidence="1">
    <location>
        <begin position="168"/>
        <end position="186"/>
    </location>
</feature>
<evidence type="ECO:0000313" key="3">
    <source>
        <dbReference type="Proteomes" id="UP000184206"/>
    </source>
</evidence>
<reference evidence="2 3" key="1">
    <citation type="submission" date="2016-11" db="EMBL/GenBank/DDBJ databases">
        <authorList>
            <person name="Jaros S."/>
            <person name="Januszkiewicz K."/>
            <person name="Wedrychowicz H."/>
        </authorList>
    </citation>
    <scope>NUCLEOTIDE SEQUENCE [LARGE SCALE GENOMIC DNA]</scope>
    <source>
        <strain evidence="2 3">DSM 16010</strain>
    </source>
</reference>
<feature type="transmembrane region" description="Helical" evidence="1">
    <location>
        <begin position="110"/>
        <end position="129"/>
    </location>
</feature>
<feature type="transmembrane region" description="Helical" evidence="1">
    <location>
        <begin position="9"/>
        <end position="28"/>
    </location>
</feature>
<dbReference type="RefSeq" id="WP_072709267.1">
    <property type="nucleotide sequence ID" value="NZ_FRCF01000003.1"/>
</dbReference>
<feature type="transmembrane region" description="Helical" evidence="1">
    <location>
        <begin position="136"/>
        <end position="156"/>
    </location>
</feature>
<evidence type="ECO:0008006" key="4">
    <source>
        <dbReference type="Google" id="ProtNLM"/>
    </source>
</evidence>